<comment type="caution">
    <text evidence="3">The sequence shown here is derived from an EMBL/GenBank/DDBJ whole genome shotgun (WGS) entry which is preliminary data.</text>
</comment>
<evidence type="ECO:0000256" key="2">
    <source>
        <dbReference type="SAM" id="Phobius"/>
    </source>
</evidence>
<gene>
    <name evidence="3" type="ORF">G5714_023670</name>
</gene>
<keyword evidence="2" id="KW-1133">Transmembrane helix</keyword>
<keyword evidence="4" id="KW-1185">Reference proteome</keyword>
<dbReference type="AlphaFoldDB" id="A0A7J6BLX1"/>
<protein>
    <submittedName>
        <fullName evidence="3">Uncharacterized protein</fullName>
    </submittedName>
</protein>
<accession>A0A7J6BLX1</accession>
<dbReference type="EMBL" id="JAAMOB010000024">
    <property type="protein sequence ID" value="KAF4096067.1"/>
    <property type="molecule type" value="Genomic_DNA"/>
</dbReference>
<keyword evidence="2" id="KW-0812">Transmembrane</keyword>
<sequence>MLPFAIVDFLDGGGVAVVPCKWFTGPEEDACYWPPGRVNISKAVKDEVVPNSDWPQFKVRILGKAGNYAHATAKLLKSEVTSDLQTESDSGGNMGKGKRKRRPVSLSSSDEESDGAGHDRPPSSVPLLPPVQRSANQRLLSCSTSVHLSSPLHLQHLQLLHQTADFSKEPIILHLGMAFLYAFYPSWRKLRRCRGFMER</sequence>
<keyword evidence="2" id="KW-0472">Membrane</keyword>
<name>A0A7J6BLX1_9TELE</name>
<feature type="compositionally biased region" description="Polar residues" evidence="1">
    <location>
        <begin position="80"/>
        <end position="90"/>
    </location>
</feature>
<feature type="region of interest" description="Disordered" evidence="1">
    <location>
        <begin position="80"/>
        <end position="130"/>
    </location>
</feature>
<proteinExistence type="predicted"/>
<feature type="transmembrane region" description="Helical" evidence="2">
    <location>
        <begin position="171"/>
        <end position="187"/>
    </location>
</feature>
<reference evidence="3 4" key="1">
    <citation type="submission" date="2020-04" db="EMBL/GenBank/DDBJ databases">
        <title>Chromosome-level genome assembly of a cyprinid fish Onychostoma macrolepis by integration of Nanopore Sequencing, Bionano and Hi-C technology.</title>
        <authorList>
            <person name="Wang D."/>
        </authorList>
    </citation>
    <scope>NUCLEOTIDE SEQUENCE [LARGE SCALE GENOMIC DNA]</scope>
    <source>
        <strain evidence="3">SWU-2019</strain>
        <tissue evidence="3">Muscle</tissue>
    </source>
</reference>
<evidence type="ECO:0000313" key="3">
    <source>
        <dbReference type="EMBL" id="KAF4096067.1"/>
    </source>
</evidence>
<evidence type="ECO:0000313" key="4">
    <source>
        <dbReference type="Proteomes" id="UP000579812"/>
    </source>
</evidence>
<dbReference type="Proteomes" id="UP000579812">
    <property type="component" value="Unassembled WGS sequence"/>
</dbReference>
<evidence type="ECO:0000256" key="1">
    <source>
        <dbReference type="SAM" id="MobiDB-lite"/>
    </source>
</evidence>
<organism evidence="3 4">
    <name type="scientific">Onychostoma macrolepis</name>
    <dbReference type="NCBI Taxonomy" id="369639"/>
    <lineage>
        <taxon>Eukaryota</taxon>
        <taxon>Metazoa</taxon>
        <taxon>Chordata</taxon>
        <taxon>Craniata</taxon>
        <taxon>Vertebrata</taxon>
        <taxon>Euteleostomi</taxon>
        <taxon>Actinopterygii</taxon>
        <taxon>Neopterygii</taxon>
        <taxon>Teleostei</taxon>
        <taxon>Ostariophysi</taxon>
        <taxon>Cypriniformes</taxon>
        <taxon>Cyprinidae</taxon>
        <taxon>Acrossocheilinae</taxon>
        <taxon>Onychostoma</taxon>
    </lineage>
</organism>